<organism evidence="1 2">
    <name type="scientific">Cardiocondyla obscurior</name>
    <dbReference type="NCBI Taxonomy" id="286306"/>
    <lineage>
        <taxon>Eukaryota</taxon>
        <taxon>Metazoa</taxon>
        <taxon>Ecdysozoa</taxon>
        <taxon>Arthropoda</taxon>
        <taxon>Hexapoda</taxon>
        <taxon>Insecta</taxon>
        <taxon>Pterygota</taxon>
        <taxon>Neoptera</taxon>
        <taxon>Endopterygota</taxon>
        <taxon>Hymenoptera</taxon>
        <taxon>Apocrita</taxon>
        <taxon>Aculeata</taxon>
        <taxon>Formicoidea</taxon>
        <taxon>Formicidae</taxon>
        <taxon>Myrmicinae</taxon>
        <taxon>Cardiocondyla</taxon>
    </lineage>
</organism>
<reference evidence="1 2" key="1">
    <citation type="submission" date="2023-03" db="EMBL/GenBank/DDBJ databases">
        <title>High recombination rates correlate with genetic variation in Cardiocondyla obscurior ants.</title>
        <authorList>
            <person name="Errbii M."/>
        </authorList>
    </citation>
    <scope>NUCLEOTIDE SEQUENCE [LARGE SCALE GENOMIC DNA]</scope>
    <source>
        <strain evidence="1">Alpha-2009</strain>
        <tissue evidence="1">Whole body</tissue>
    </source>
</reference>
<dbReference type="AlphaFoldDB" id="A0AAW2E936"/>
<sequence length="114" mass="13087">MIRCQILKNFLLFFVNISASGRGRTLKIVTWASADVTAQDSLPNFQNFFLFFVNIFVSGEGRTLKIVTWASADVTARKFLRGHLLTSPHEDLLPDFQNFFLFLSIFLLLVKVER</sequence>
<proteinExistence type="predicted"/>
<keyword evidence="2" id="KW-1185">Reference proteome</keyword>
<dbReference type="Proteomes" id="UP001430953">
    <property type="component" value="Unassembled WGS sequence"/>
</dbReference>
<gene>
    <name evidence="1" type="ORF">PUN28_020716</name>
</gene>
<dbReference type="EMBL" id="JADYXP020000037">
    <property type="protein sequence ID" value="KAL0098760.1"/>
    <property type="molecule type" value="Genomic_DNA"/>
</dbReference>
<evidence type="ECO:0000313" key="1">
    <source>
        <dbReference type="EMBL" id="KAL0098760.1"/>
    </source>
</evidence>
<accession>A0AAW2E936</accession>
<name>A0AAW2E936_9HYME</name>
<comment type="caution">
    <text evidence="1">The sequence shown here is derived from an EMBL/GenBank/DDBJ whole genome shotgun (WGS) entry which is preliminary data.</text>
</comment>
<protein>
    <submittedName>
        <fullName evidence="1">Uncharacterized protein</fullName>
    </submittedName>
</protein>
<evidence type="ECO:0000313" key="2">
    <source>
        <dbReference type="Proteomes" id="UP001430953"/>
    </source>
</evidence>